<dbReference type="Pfam" id="PF21102">
    <property type="entry name" value="DprA_N"/>
    <property type="match status" value="1"/>
</dbReference>
<dbReference type="Gene3D" id="1.10.10.10">
    <property type="entry name" value="Winged helix-like DNA-binding domain superfamily/Winged helix DNA-binding domain"/>
    <property type="match status" value="1"/>
</dbReference>
<evidence type="ECO:0000259" key="2">
    <source>
        <dbReference type="Pfam" id="PF02481"/>
    </source>
</evidence>
<dbReference type="PANTHER" id="PTHR43022">
    <property type="entry name" value="PROTEIN SMF"/>
    <property type="match status" value="1"/>
</dbReference>
<dbReference type="PANTHER" id="PTHR43022:SF1">
    <property type="entry name" value="PROTEIN SMF"/>
    <property type="match status" value="1"/>
</dbReference>
<dbReference type="SUPFAM" id="SSF102405">
    <property type="entry name" value="MCP/YpsA-like"/>
    <property type="match status" value="1"/>
</dbReference>
<accession>A0A7V7PS44</accession>
<feature type="domain" description="DprA winged helix" evidence="3">
    <location>
        <begin position="313"/>
        <end position="371"/>
    </location>
</feature>
<protein>
    <submittedName>
        <fullName evidence="4">DNA-protecting protein DprA</fullName>
    </submittedName>
</protein>
<sequence>MKPSAASAQPPRLDETQRLAWLRLIRSENVGPASFRALINRFGGAEAALAALPDLAARGGSKRRIVVAGEDVVAAELARASKLGARFLFRGEPDYPPMLVVTEAAPPVVAVMGAADIFLRPAVAIVGARNASLSGIKLTRQLAAELGGAGFATVSGLARGIDAAAHEASLASGTIGIFAGGLDKPYPKENGPLMRRIVDGGGCLLSEMPFGWEPRAVDFPRRNRIVAALGLGLLVVEAALRSGSLISARLAGELGRHVFAVPGSPLDPRAGGTNKLLKDGAILVTEVSDIVDALRPLGSVPVVLRSHVAEDAETASGDPTESDRSRVLRALSPVPAALDDILAHADIHPGALQLILLELDLAGRLERHSGGRVSLLSGST</sequence>
<feature type="domain" description="Smf/DprA SLOG" evidence="2">
    <location>
        <begin position="87"/>
        <end position="294"/>
    </location>
</feature>
<dbReference type="InterPro" id="IPR036388">
    <property type="entry name" value="WH-like_DNA-bd_sf"/>
</dbReference>
<dbReference type="Pfam" id="PF17782">
    <property type="entry name" value="WHD_DprA"/>
    <property type="match status" value="1"/>
</dbReference>
<dbReference type="Proteomes" id="UP000432089">
    <property type="component" value="Unassembled WGS sequence"/>
</dbReference>
<dbReference type="AlphaFoldDB" id="A0A7V7PS44"/>
<dbReference type="InterPro" id="IPR003488">
    <property type="entry name" value="DprA"/>
</dbReference>
<dbReference type="GO" id="GO:0009294">
    <property type="term" value="P:DNA-mediated transformation"/>
    <property type="evidence" value="ECO:0007669"/>
    <property type="project" value="InterPro"/>
</dbReference>
<dbReference type="NCBIfam" id="TIGR00732">
    <property type="entry name" value="dprA"/>
    <property type="match status" value="1"/>
</dbReference>
<keyword evidence="5" id="KW-1185">Reference proteome</keyword>
<name>A0A7V7PS44_9HYPH</name>
<evidence type="ECO:0000259" key="3">
    <source>
        <dbReference type="Pfam" id="PF17782"/>
    </source>
</evidence>
<dbReference type="Pfam" id="PF02481">
    <property type="entry name" value="DNA_processg_A"/>
    <property type="match status" value="1"/>
</dbReference>
<gene>
    <name evidence="4" type="primary">dprA</name>
    <name evidence="4" type="ORF">F6X38_03190</name>
</gene>
<proteinExistence type="inferred from homology"/>
<comment type="caution">
    <text evidence="4">The sequence shown here is derived from an EMBL/GenBank/DDBJ whole genome shotgun (WGS) entry which is preliminary data.</text>
</comment>
<reference evidence="4 5" key="1">
    <citation type="submission" date="2019-09" db="EMBL/GenBank/DDBJ databases">
        <title>YIM 132180 draft genome.</title>
        <authorList>
            <person name="Zhang K."/>
        </authorList>
    </citation>
    <scope>NUCLEOTIDE SEQUENCE [LARGE SCALE GENOMIC DNA]</scope>
    <source>
        <strain evidence="4 5">YIM 132180</strain>
    </source>
</reference>
<evidence type="ECO:0000256" key="1">
    <source>
        <dbReference type="ARBA" id="ARBA00006525"/>
    </source>
</evidence>
<dbReference type="Gene3D" id="3.40.50.450">
    <property type="match status" value="1"/>
</dbReference>
<dbReference type="EMBL" id="VZDO01000002">
    <property type="protein sequence ID" value="KAB0681841.1"/>
    <property type="molecule type" value="Genomic_DNA"/>
</dbReference>
<dbReference type="RefSeq" id="WP_150968101.1">
    <property type="nucleotide sequence ID" value="NZ_VZDO01000002.1"/>
</dbReference>
<evidence type="ECO:0000313" key="5">
    <source>
        <dbReference type="Proteomes" id="UP000432089"/>
    </source>
</evidence>
<organism evidence="4 5">
    <name type="scientific">Plantimonas leprariae</name>
    <dbReference type="NCBI Taxonomy" id="2615207"/>
    <lineage>
        <taxon>Bacteria</taxon>
        <taxon>Pseudomonadati</taxon>
        <taxon>Pseudomonadota</taxon>
        <taxon>Alphaproteobacteria</taxon>
        <taxon>Hyphomicrobiales</taxon>
        <taxon>Aurantimonadaceae</taxon>
        <taxon>Plantimonas</taxon>
    </lineage>
</organism>
<dbReference type="InterPro" id="IPR041614">
    <property type="entry name" value="DprA_WH"/>
</dbReference>
<evidence type="ECO:0000313" key="4">
    <source>
        <dbReference type="EMBL" id="KAB0681841.1"/>
    </source>
</evidence>
<dbReference type="InterPro" id="IPR057666">
    <property type="entry name" value="DrpA_SLOG"/>
</dbReference>
<comment type="similarity">
    <text evidence="1">Belongs to the DprA/Smf family.</text>
</comment>